<comment type="caution">
    <text evidence="1">The sequence shown here is derived from an EMBL/GenBank/DDBJ whole genome shotgun (WGS) entry which is preliminary data.</text>
</comment>
<sequence length="78" mass="8537">MTGVLCASPYYASLWGVQPSLLPHNVGTFVEKAEKILKGACDVVTLISVVKYRLPNTSSEQNLVFAFSLDSVLIHKQL</sequence>
<evidence type="ECO:0000313" key="2">
    <source>
        <dbReference type="EMBL" id="KRZ03591.1"/>
    </source>
</evidence>
<accession>A0A0V1DU18</accession>
<dbReference type="EMBL" id="JYDR01000240">
    <property type="protein sequence ID" value="KRY64997.1"/>
    <property type="molecule type" value="Genomic_DNA"/>
</dbReference>
<dbReference type="EMBL" id="JYDS01000527">
    <property type="protein sequence ID" value="KRZ03591.1"/>
    <property type="molecule type" value="Genomic_DNA"/>
</dbReference>
<proteinExistence type="predicted"/>
<protein>
    <submittedName>
        <fullName evidence="1">Uncharacterized protein</fullName>
    </submittedName>
</protein>
<organism evidence="1 3">
    <name type="scientific">Trichinella pseudospiralis</name>
    <name type="common">Parasitic roundworm</name>
    <dbReference type="NCBI Taxonomy" id="6337"/>
    <lineage>
        <taxon>Eukaryota</taxon>
        <taxon>Metazoa</taxon>
        <taxon>Ecdysozoa</taxon>
        <taxon>Nematoda</taxon>
        <taxon>Enoplea</taxon>
        <taxon>Dorylaimia</taxon>
        <taxon>Trichinellida</taxon>
        <taxon>Trichinellidae</taxon>
        <taxon>Trichinella</taxon>
    </lineage>
</organism>
<dbReference type="Proteomes" id="UP000054632">
    <property type="component" value="Unassembled WGS sequence"/>
</dbReference>
<keyword evidence="4" id="KW-1185">Reference proteome</keyword>
<evidence type="ECO:0000313" key="4">
    <source>
        <dbReference type="Proteomes" id="UP000054805"/>
    </source>
</evidence>
<reference evidence="3 4" key="1">
    <citation type="submission" date="2015-01" db="EMBL/GenBank/DDBJ databases">
        <title>Evolution of Trichinella species and genotypes.</title>
        <authorList>
            <person name="Korhonen P.K."/>
            <person name="Edoardo P."/>
            <person name="Giuseppe L.R."/>
            <person name="Gasser R.B."/>
        </authorList>
    </citation>
    <scope>NUCLEOTIDE SEQUENCE [LARGE SCALE GENOMIC DNA]</scope>
    <source>
        <strain evidence="1">ISS13</strain>
        <strain evidence="2">ISS588</strain>
    </source>
</reference>
<evidence type="ECO:0000313" key="1">
    <source>
        <dbReference type="EMBL" id="KRY64997.1"/>
    </source>
</evidence>
<gene>
    <name evidence="1" type="ORF">T4A_7264</name>
    <name evidence="2" type="ORF">T4B_11290</name>
</gene>
<name>A0A0V1DU18_TRIPS</name>
<dbReference type="Proteomes" id="UP000054805">
    <property type="component" value="Unassembled WGS sequence"/>
</dbReference>
<dbReference type="AlphaFoldDB" id="A0A0V1DU18"/>
<evidence type="ECO:0000313" key="3">
    <source>
        <dbReference type="Proteomes" id="UP000054632"/>
    </source>
</evidence>